<organism evidence="3 4">
    <name type="scientific">Comamonas odontotermitis</name>
    <dbReference type="NCBI Taxonomy" id="379895"/>
    <lineage>
        <taxon>Bacteria</taxon>
        <taxon>Pseudomonadati</taxon>
        <taxon>Pseudomonadota</taxon>
        <taxon>Betaproteobacteria</taxon>
        <taxon>Burkholderiales</taxon>
        <taxon>Comamonadaceae</taxon>
        <taxon>Comamonas</taxon>
    </lineage>
</organism>
<evidence type="ECO:0000313" key="3">
    <source>
        <dbReference type="EMBL" id="MBB6576335.1"/>
    </source>
</evidence>
<accession>A0ABR6RAZ6</accession>
<keyword evidence="4" id="KW-1185">Reference proteome</keyword>
<name>A0ABR6RAZ6_9BURK</name>
<feature type="domain" description="EcoEI R protein C-terminal" evidence="2">
    <location>
        <begin position="136"/>
        <end position="209"/>
    </location>
</feature>
<proteinExistence type="predicted"/>
<feature type="region of interest" description="Disordered" evidence="1">
    <location>
        <begin position="52"/>
        <end position="72"/>
    </location>
</feature>
<dbReference type="EMBL" id="JACHKZ010000001">
    <property type="protein sequence ID" value="MBB6576335.1"/>
    <property type="molecule type" value="Genomic_DNA"/>
</dbReference>
<feature type="compositionally biased region" description="Basic and acidic residues" evidence="1">
    <location>
        <begin position="52"/>
        <end position="62"/>
    </location>
</feature>
<dbReference type="RefSeq" id="WP_221451959.1">
    <property type="nucleotide sequence ID" value="NZ_JACHKZ010000001.1"/>
</dbReference>
<evidence type="ECO:0000259" key="2">
    <source>
        <dbReference type="Pfam" id="PF08463"/>
    </source>
</evidence>
<dbReference type="Proteomes" id="UP000562492">
    <property type="component" value="Unassembled WGS sequence"/>
</dbReference>
<gene>
    <name evidence="3" type="ORF">HNP33_000383</name>
</gene>
<comment type="caution">
    <text evidence="3">The sequence shown here is derived from an EMBL/GenBank/DDBJ whole genome shotgun (WGS) entry which is preliminary data.</text>
</comment>
<protein>
    <recommendedName>
        <fullName evidence="2">EcoEI R protein C-terminal domain-containing protein</fullName>
    </recommendedName>
</protein>
<evidence type="ECO:0000256" key="1">
    <source>
        <dbReference type="SAM" id="MobiDB-lite"/>
    </source>
</evidence>
<reference evidence="3 4" key="1">
    <citation type="submission" date="2020-08" db="EMBL/GenBank/DDBJ databases">
        <title>Functional genomics of gut bacteria from endangered species of beetles.</title>
        <authorList>
            <person name="Carlos-Shanley C."/>
        </authorList>
    </citation>
    <scope>NUCLEOTIDE SEQUENCE [LARGE SCALE GENOMIC DNA]</scope>
    <source>
        <strain evidence="3 4">S00124</strain>
    </source>
</reference>
<dbReference type="InterPro" id="IPR013670">
    <property type="entry name" value="EcoEI_R_C_dom"/>
</dbReference>
<dbReference type="Pfam" id="PF08463">
    <property type="entry name" value="EcoEI_R_C"/>
    <property type="match status" value="1"/>
</dbReference>
<evidence type="ECO:0000313" key="4">
    <source>
        <dbReference type="Proteomes" id="UP000562492"/>
    </source>
</evidence>
<sequence length="211" mass="22860">MKQLNLGAARGVAVREYPTDTGPADYVLFVDRDGAKTRFVLIDAVGVEKSLETESRPLEKKPGMPLKDLPQGVAMGSRDNDTVLSLANRLVRLAKQLDDKAKARIEKASGGIPVGELGKALITALDPDAIVQAALATAKAKGITRTEDALLPQEIEWLRLMKDHAASSCSISRDDFDYAVLADKGVLEKAWGLFGKELDTVMREMNEELVA</sequence>